<gene>
    <name evidence="2" type="ORF">BU14_1160s0006</name>
</gene>
<dbReference type="EMBL" id="KV919406">
    <property type="protein sequence ID" value="OSX69784.1"/>
    <property type="molecule type" value="Genomic_DNA"/>
</dbReference>
<keyword evidence="3" id="KW-1185">Reference proteome</keyword>
<feature type="region of interest" description="Disordered" evidence="1">
    <location>
        <begin position="1"/>
        <end position="55"/>
    </location>
</feature>
<proteinExistence type="predicted"/>
<evidence type="ECO:0000313" key="2">
    <source>
        <dbReference type="EMBL" id="OSX69784.1"/>
    </source>
</evidence>
<feature type="compositionally biased region" description="Basic and acidic residues" evidence="1">
    <location>
        <begin position="314"/>
        <end position="328"/>
    </location>
</feature>
<feature type="compositionally biased region" description="Basic residues" evidence="1">
    <location>
        <begin position="378"/>
        <end position="395"/>
    </location>
</feature>
<name>A0A1X6NMD0_PORUM</name>
<feature type="compositionally biased region" description="Basic and acidic residues" evidence="1">
    <location>
        <begin position="363"/>
        <end position="377"/>
    </location>
</feature>
<feature type="compositionally biased region" description="Basic and acidic residues" evidence="1">
    <location>
        <begin position="338"/>
        <end position="353"/>
    </location>
</feature>
<feature type="compositionally biased region" description="Basic and acidic residues" evidence="1">
    <location>
        <begin position="272"/>
        <end position="292"/>
    </location>
</feature>
<sequence length="395" mass="40267">MAAAVAASRPPAASSCCRRAALDSESGADDDTSPSSSPLSMANTPSRRVAATPTAPAAAAAAAAAAADATAAALARASSVSRASRSAASAATRERTSSAAAARSASAAAATAASRSAASVATRARTAAAARASRSALAAAAAAAASASAAARAAVARAAATDAALTTCTAPVGPRPRGGEGRQEPPVARVVERQRLGAEGARRGPAAPARAASGHRLAADEEDANVARGHPPGGAPLVRRHRHDRHLDAGGGHADAAAAARADSVGGGEGAPARRLDGAPRGQDGRAEERRGERRRRLLPATPVAGRAVDADEAEARHGRARVDEARRHGQRGGEPNDLFRPHERAEVVERRPVVGRHRRRGRRDDDVAARVEDGHQHQQRLHAVHRVQQRRRLR</sequence>
<feature type="compositionally biased region" description="Basic and acidic residues" evidence="1">
    <location>
        <begin position="190"/>
        <end position="202"/>
    </location>
</feature>
<feature type="compositionally biased region" description="Low complexity" evidence="1">
    <location>
        <begin position="33"/>
        <end position="55"/>
    </location>
</feature>
<evidence type="ECO:0000313" key="3">
    <source>
        <dbReference type="Proteomes" id="UP000218209"/>
    </source>
</evidence>
<feature type="region of interest" description="Disordered" evidence="1">
    <location>
        <begin position="163"/>
        <end position="395"/>
    </location>
</feature>
<protein>
    <submittedName>
        <fullName evidence="2">Uncharacterized protein</fullName>
    </submittedName>
</protein>
<feature type="compositionally biased region" description="Low complexity" evidence="1">
    <location>
        <begin position="1"/>
        <end position="19"/>
    </location>
</feature>
<feature type="region of interest" description="Disordered" evidence="1">
    <location>
        <begin position="79"/>
        <end position="106"/>
    </location>
</feature>
<organism evidence="2 3">
    <name type="scientific">Porphyra umbilicalis</name>
    <name type="common">Purple laver</name>
    <name type="synonym">Red alga</name>
    <dbReference type="NCBI Taxonomy" id="2786"/>
    <lineage>
        <taxon>Eukaryota</taxon>
        <taxon>Rhodophyta</taxon>
        <taxon>Bangiophyceae</taxon>
        <taxon>Bangiales</taxon>
        <taxon>Bangiaceae</taxon>
        <taxon>Porphyra</taxon>
    </lineage>
</organism>
<evidence type="ECO:0000256" key="1">
    <source>
        <dbReference type="SAM" id="MobiDB-lite"/>
    </source>
</evidence>
<dbReference type="AlphaFoldDB" id="A0A1X6NMD0"/>
<reference evidence="2 3" key="1">
    <citation type="submission" date="2017-03" db="EMBL/GenBank/DDBJ databases">
        <title>WGS assembly of Porphyra umbilicalis.</title>
        <authorList>
            <person name="Brawley S.H."/>
            <person name="Blouin N.A."/>
            <person name="Ficko-Blean E."/>
            <person name="Wheeler G.L."/>
            <person name="Lohr M."/>
            <person name="Goodson H.V."/>
            <person name="Jenkins J.W."/>
            <person name="Blaby-Haas C.E."/>
            <person name="Helliwell K.E."/>
            <person name="Chan C."/>
            <person name="Marriage T."/>
            <person name="Bhattacharya D."/>
            <person name="Klein A.S."/>
            <person name="Badis Y."/>
            <person name="Brodie J."/>
            <person name="Cao Y."/>
            <person name="Collen J."/>
            <person name="Dittami S.M."/>
            <person name="Gachon C.M."/>
            <person name="Green B.R."/>
            <person name="Karpowicz S."/>
            <person name="Kim J.W."/>
            <person name="Kudahl U."/>
            <person name="Lin S."/>
            <person name="Michel G."/>
            <person name="Mittag M."/>
            <person name="Olson B.J."/>
            <person name="Pangilinan J."/>
            <person name="Peng Y."/>
            <person name="Qiu H."/>
            <person name="Shu S."/>
            <person name="Singer J.T."/>
            <person name="Smith A.G."/>
            <person name="Sprecher B.N."/>
            <person name="Wagner V."/>
            <person name="Wang W."/>
            <person name="Wang Z.-Y."/>
            <person name="Yan J."/>
            <person name="Yarish C."/>
            <person name="Zoeuner-Riek S."/>
            <person name="Zhuang Y."/>
            <person name="Zou Y."/>
            <person name="Lindquist E.A."/>
            <person name="Grimwood J."/>
            <person name="Barry K."/>
            <person name="Rokhsar D.S."/>
            <person name="Schmutz J."/>
            <person name="Stiller J.W."/>
            <person name="Grossman A.R."/>
            <person name="Prochnik S.E."/>
        </authorList>
    </citation>
    <scope>NUCLEOTIDE SEQUENCE [LARGE SCALE GENOMIC DNA]</scope>
    <source>
        <strain evidence="2">4086291</strain>
    </source>
</reference>
<feature type="compositionally biased region" description="Low complexity" evidence="1">
    <location>
        <begin position="254"/>
        <end position="263"/>
    </location>
</feature>
<feature type="compositionally biased region" description="Low complexity" evidence="1">
    <location>
        <begin position="203"/>
        <end position="216"/>
    </location>
</feature>
<dbReference type="Proteomes" id="UP000218209">
    <property type="component" value="Unassembled WGS sequence"/>
</dbReference>
<accession>A0A1X6NMD0</accession>